<dbReference type="EMBL" id="KD194517">
    <property type="protein sequence ID" value="EMS53453.1"/>
    <property type="molecule type" value="Genomic_DNA"/>
</dbReference>
<proteinExistence type="predicted"/>
<accession>M7YS21</accession>
<organism evidence="1">
    <name type="scientific">Triticum urartu</name>
    <name type="common">Red wild einkorn</name>
    <name type="synonym">Crithodium urartu</name>
    <dbReference type="NCBI Taxonomy" id="4572"/>
    <lineage>
        <taxon>Eukaryota</taxon>
        <taxon>Viridiplantae</taxon>
        <taxon>Streptophyta</taxon>
        <taxon>Embryophyta</taxon>
        <taxon>Tracheophyta</taxon>
        <taxon>Spermatophyta</taxon>
        <taxon>Magnoliopsida</taxon>
        <taxon>Liliopsida</taxon>
        <taxon>Poales</taxon>
        <taxon>Poaceae</taxon>
        <taxon>BOP clade</taxon>
        <taxon>Pooideae</taxon>
        <taxon>Triticodae</taxon>
        <taxon>Triticeae</taxon>
        <taxon>Triticinae</taxon>
        <taxon>Triticum</taxon>
    </lineage>
</organism>
<gene>
    <name evidence="1" type="ORF">TRIUR3_24960</name>
</gene>
<dbReference type="AlphaFoldDB" id="M7YS21"/>
<protein>
    <submittedName>
        <fullName evidence="1">Uncharacterized protein</fullName>
    </submittedName>
</protein>
<sequence length="169" mass="17933">MSTSPATTNIATSRAESFYRNSFRFLLPSCTVFAGCGHCFLLPPRSGLRLWGSRRAAVGELAGAAVEACEDMGKEEVQGAGHGHGGDDGGAEVERRRRRTLARGGGSDLHGGRGRWSGIDGNPGCRGVRMEGRFGGARGIFSLLVGNDGNEVGKKMMENDVYRQLCGIN</sequence>
<evidence type="ECO:0000313" key="1">
    <source>
        <dbReference type="EMBL" id="EMS53453.1"/>
    </source>
</evidence>
<name>M7YS21_TRIUA</name>
<reference evidence="1" key="1">
    <citation type="journal article" date="2013" name="Nature">
        <title>Draft genome of the wheat A-genome progenitor Triticum urartu.</title>
        <authorList>
            <person name="Ling H.Q."/>
            <person name="Zhao S."/>
            <person name="Liu D."/>
            <person name="Wang J."/>
            <person name="Sun H."/>
            <person name="Zhang C."/>
            <person name="Fan H."/>
            <person name="Li D."/>
            <person name="Dong L."/>
            <person name="Tao Y."/>
            <person name="Gao C."/>
            <person name="Wu H."/>
            <person name="Li Y."/>
            <person name="Cui Y."/>
            <person name="Guo X."/>
            <person name="Zheng S."/>
            <person name="Wang B."/>
            <person name="Yu K."/>
            <person name="Liang Q."/>
            <person name="Yang W."/>
            <person name="Lou X."/>
            <person name="Chen J."/>
            <person name="Feng M."/>
            <person name="Jian J."/>
            <person name="Zhang X."/>
            <person name="Luo G."/>
            <person name="Jiang Y."/>
            <person name="Liu J."/>
            <person name="Wang Z."/>
            <person name="Sha Y."/>
            <person name="Zhang B."/>
            <person name="Wu H."/>
            <person name="Tang D."/>
            <person name="Shen Q."/>
            <person name="Xue P."/>
            <person name="Zou S."/>
            <person name="Wang X."/>
            <person name="Liu X."/>
            <person name="Wang F."/>
            <person name="Yang Y."/>
            <person name="An X."/>
            <person name="Dong Z."/>
            <person name="Zhang K."/>
            <person name="Zhang X."/>
            <person name="Luo M.C."/>
            <person name="Dvorak J."/>
            <person name="Tong Y."/>
            <person name="Wang J."/>
            <person name="Yang H."/>
            <person name="Li Z."/>
            <person name="Wang D."/>
            <person name="Zhang A."/>
            <person name="Wang J."/>
        </authorList>
    </citation>
    <scope>NUCLEOTIDE SEQUENCE</scope>
</reference>